<gene>
    <name evidence="2" type="ORF">MNR06_07870</name>
</gene>
<dbReference type="RefSeq" id="WP_243540688.1">
    <property type="nucleotide sequence ID" value="NZ_CP093442.1"/>
</dbReference>
<name>A0ABY4CDK0_9BACT</name>
<dbReference type="EMBL" id="CP093442">
    <property type="protein sequence ID" value="UOF02869.1"/>
    <property type="molecule type" value="Genomic_DNA"/>
</dbReference>
<evidence type="ECO:0000256" key="1">
    <source>
        <dbReference type="SAM" id="Phobius"/>
    </source>
</evidence>
<sequence length="121" mass="13215">MSYQFYKVLHMLGFMLLFFGFGGLMVAAFSKVTLTKSARLMAFITHGLGLFLIFLSGFGMAARLGLVQGLPAWVQAKIGIWLVLGIAISLVKRKGYIGWPIAILLWGLGTTAAFIAINKPF</sequence>
<feature type="transmembrane region" description="Helical" evidence="1">
    <location>
        <begin position="42"/>
        <end position="66"/>
    </location>
</feature>
<feature type="transmembrane region" description="Helical" evidence="1">
    <location>
        <begin position="72"/>
        <end position="91"/>
    </location>
</feature>
<organism evidence="2 3">
    <name type="scientific">Bdellovibrio reynosensis</name>
    <dbReference type="NCBI Taxonomy" id="2835041"/>
    <lineage>
        <taxon>Bacteria</taxon>
        <taxon>Pseudomonadati</taxon>
        <taxon>Bdellovibrionota</taxon>
        <taxon>Bdellovibrionia</taxon>
        <taxon>Bdellovibrionales</taxon>
        <taxon>Pseudobdellovibrionaceae</taxon>
        <taxon>Bdellovibrio</taxon>
    </lineage>
</organism>
<keyword evidence="1" id="KW-0472">Membrane</keyword>
<accession>A0ABY4CDK0</accession>
<keyword evidence="3" id="KW-1185">Reference proteome</keyword>
<evidence type="ECO:0000313" key="3">
    <source>
        <dbReference type="Proteomes" id="UP000830116"/>
    </source>
</evidence>
<dbReference type="Proteomes" id="UP000830116">
    <property type="component" value="Chromosome"/>
</dbReference>
<keyword evidence="1" id="KW-0812">Transmembrane</keyword>
<reference evidence="2" key="1">
    <citation type="submission" date="2022-03" db="EMBL/GenBank/DDBJ databases">
        <title>Genome Identification and Characterization of new species Bdellovibrio reynosense LBG001 sp. nov. from a Mexico soil sample.</title>
        <authorList>
            <person name="Camilli A."/>
            <person name="Ajao Y."/>
            <person name="Guo X."/>
        </authorList>
    </citation>
    <scope>NUCLEOTIDE SEQUENCE</scope>
    <source>
        <strain evidence="2">LBG001</strain>
    </source>
</reference>
<evidence type="ECO:0000313" key="2">
    <source>
        <dbReference type="EMBL" id="UOF02869.1"/>
    </source>
</evidence>
<keyword evidence="1" id="KW-1133">Transmembrane helix</keyword>
<proteinExistence type="predicted"/>
<feature type="transmembrane region" description="Helical" evidence="1">
    <location>
        <begin position="98"/>
        <end position="117"/>
    </location>
</feature>
<feature type="transmembrane region" description="Helical" evidence="1">
    <location>
        <begin position="12"/>
        <end position="30"/>
    </location>
</feature>
<protein>
    <submittedName>
        <fullName evidence="2">Uncharacterized protein</fullName>
    </submittedName>
</protein>